<keyword evidence="10 13" id="KW-0408">Iron</keyword>
<dbReference type="PANTHER" id="PTHR24292:SF54">
    <property type="entry name" value="CYP9F3-RELATED"/>
    <property type="match status" value="1"/>
</dbReference>
<reference evidence="15" key="1">
    <citation type="submission" date="2022-01" db="EMBL/GenBank/DDBJ databases">
        <authorList>
            <person name="King R."/>
        </authorList>
    </citation>
    <scope>NUCLEOTIDE SEQUENCE</scope>
</reference>
<dbReference type="SUPFAM" id="SSF48264">
    <property type="entry name" value="Cytochrome P450"/>
    <property type="match status" value="1"/>
</dbReference>
<comment type="subcellular location">
    <subcellularLocation>
        <location evidence="3">Endoplasmic reticulum membrane</location>
        <topology evidence="3">Peripheral membrane protein</topology>
    </subcellularLocation>
    <subcellularLocation>
        <location evidence="2">Microsome membrane</location>
        <topology evidence="2">Peripheral membrane protein</topology>
    </subcellularLocation>
</comment>
<dbReference type="PRINTS" id="PR00385">
    <property type="entry name" value="P450"/>
</dbReference>
<dbReference type="PROSITE" id="PS00086">
    <property type="entry name" value="CYTOCHROME_P450"/>
    <property type="match status" value="1"/>
</dbReference>
<keyword evidence="7" id="KW-0256">Endoplasmic reticulum</keyword>
<evidence type="ECO:0000256" key="4">
    <source>
        <dbReference type="ARBA" id="ARBA00010617"/>
    </source>
</evidence>
<dbReference type="FunFam" id="1.10.630.10:FF:000042">
    <property type="entry name" value="Cytochrome P450"/>
    <property type="match status" value="1"/>
</dbReference>
<evidence type="ECO:0000256" key="14">
    <source>
        <dbReference type="RuleBase" id="RU000461"/>
    </source>
</evidence>
<proteinExistence type="inferred from homology"/>
<gene>
    <name evidence="15" type="ORF">CEUTPL_LOCUS7703</name>
</gene>
<dbReference type="Pfam" id="PF00067">
    <property type="entry name" value="p450"/>
    <property type="match status" value="1"/>
</dbReference>
<dbReference type="GO" id="GO:0016705">
    <property type="term" value="F:oxidoreductase activity, acting on paired donors, with incorporation or reduction of molecular oxygen"/>
    <property type="evidence" value="ECO:0007669"/>
    <property type="project" value="InterPro"/>
</dbReference>
<dbReference type="GO" id="GO:0004497">
    <property type="term" value="F:monooxygenase activity"/>
    <property type="evidence" value="ECO:0007669"/>
    <property type="project" value="UniProtKB-KW"/>
</dbReference>
<evidence type="ECO:0000256" key="2">
    <source>
        <dbReference type="ARBA" id="ARBA00004174"/>
    </source>
</evidence>
<keyword evidence="6 13" id="KW-0479">Metal-binding</keyword>
<name>A0A9P0DMI5_9CUCU</name>
<dbReference type="InterPro" id="IPR036396">
    <property type="entry name" value="Cyt_P450_sf"/>
</dbReference>
<dbReference type="PRINTS" id="PR00463">
    <property type="entry name" value="EP450I"/>
</dbReference>
<protein>
    <recommendedName>
        <fullName evidence="17">Cytochrome P450</fullName>
    </recommendedName>
</protein>
<evidence type="ECO:0000313" key="15">
    <source>
        <dbReference type="EMBL" id="CAH1128987.1"/>
    </source>
</evidence>
<evidence type="ECO:0000256" key="12">
    <source>
        <dbReference type="ARBA" id="ARBA00023136"/>
    </source>
</evidence>
<dbReference type="CDD" id="cd11056">
    <property type="entry name" value="CYP6-like"/>
    <property type="match status" value="1"/>
</dbReference>
<keyword evidence="12" id="KW-0472">Membrane</keyword>
<keyword evidence="9 14" id="KW-0560">Oxidoreductase</keyword>
<accession>A0A9P0DMI5</accession>
<evidence type="ECO:0000256" key="5">
    <source>
        <dbReference type="ARBA" id="ARBA00022617"/>
    </source>
</evidence>
<keyword evidence="11 14" id="KW-0503">Monooxygenase</keyword>
<keyword evidence="16" id="KW-1185">Reference proteome</keyword>
<evidence type="ECO:0000256" key="11">
    <source>
        <dbReference type="ARBA" id="ARBA00023033"/>
    </source>
</evidence>
<evidence type="ECO:0000256" key="13">
    <source>
        <dbReference type="PIRSR" id="PIRSR602401-1"/>
    </source>
</evidence>
<dbReference type="PANTHER" id="PTHR24292">
    <property type="entry name" value="CYTOCHROME P450"/>
    <property type="match status" value="1"/>
</dbReference>
<feature type="binding site" description="axial binding residue" evidence="13">
    <location>
        <position position="364"/>
    </location>
    <ligand>
        <name>heme</name>
        <dbReference type="ChEBI" id="CHEBI:30413"/>
    </ligand>
    <ligandPart>
        <name>Fe</name>
        <dbReference type="ChEBI" id="CHEBI:18248"/>
    </ligandPart>
</feature>
<dbReference type="EMBL" id="OU892280">
    <property type="protein sequence ID" value="CAH1128987.1"/>
    <property type="molecule type" value="Genomic_DNA"/>
</dbReference>
<evidence type="ECO:0000313" key="16">
    <source>
        <dbReference type="Proteomes" id="UP001152799"/>
    </source>
</evidence>
<organism evidence="15 16">
    <name type="scientific">Ceutorhynchus assimilis</name>
    <name type="common">cabbage seed weevil</name>
    <dbReference type="NCBI Taxonomy" id="467358"/>
    <lineage>
        <taxon>Eukaryota</taxon>
        <taxon>Metazoa</taxon>
        <taxon>Ecdysozoa</taxon>
        <taxon>Arthropoda</taxon>
        <taxon>Hexapoda</taxon>
        <taxon>Insecta</taxon>
        <taxon>Pterygota</taxon>
        <taxon>Neoptera</taxon>
        <taxon>Endopterygota</taxon>
        <taxon>Coleoptera</taxon>
        <taxon>Polyphaga</taxon>
        <taxon>Cucujiformia</taxon>
        <taxon>Curculionidae</taxon>
        <taxon>Ceutorhynchinae</taxon>
        <taxon>Ceutorhynchus</taxon>
    </lineage>
</organism>
<dbReference type="Proteomes" id="UP001152799">
    <property type="component" value="Chromosome 4"/>
</dbReference>
<comment type="cofactor">
    <cofactor evidence="1 13">
        <name>heme</name>
        <dbReference type="ChEBI" id="CHEBI:30413"/>
    </cofactor>
</comment>
<dbReference type="Gene3D" id="1.10.630.10">
    <property type="entry name" value="Cytochrome P450"/>
    <property type="match status" value="1"/>
</dbReference>
<evidence type="ECO:0000256" key="3">
    <source>
        <dbReference type="ARBA" id="ARBA00004406"/>
    </source>
</evidence>
<dbReference type="AlphaFoldDB" id="A0A9P0DMI5"/>
<dbReference type="OrthoDB" id="2789670at2759"/>
<evidence type="ECO:0000256" key="6">
    <source>
        <dbReference type="ARBA" id="ARBA00022723"/>
    </source>
</evidence>
<dbReference type="GO" id="GO:0020037">
    <property type="term" value="F:heme binding"/>
    <property type="evidence" value="ECO:0007669"/>
    <property type="project" value="InterPro"/>
</dbReference>
<sequence>MLIIKDPEIIKQIAIQDFGHFTDHRDFVKPELDLLWSRNLLASKGERWRDLRQLLSPIFTSSKIKTMYKLMTEAAIDFIEHFNARNEDVIELDIKKVFTRYTNDVIATTAFGVKVDSLNEPNNTFYSMGQKLTNLRGILNLIKFVLLPTMPKICKYLGIKFLNPTAAEYFHEVVNDTIKAREENQIVRQDLIHLLLEARKNQSDVNPKRIVEISNTDITSQALIFFFAGFDTAASAMSFGCYELAVNKDIQDRLREEVMQVAKNGRVTYESLQEMKYMDMVLSEILRKWPPFPDLDRVCTKSYTIESIHIKKGQHITVPILSIQRDPKYFPNPDKFDPKRFSDENKHSLVPYSSLAFGLGPRMCIGRRFAETEIKALLFNLLLNYEIVMTSKTVKEAKLTSDNLLDMEGGFHLGLKRIKPQ</sequence>
<dbReference type="GO" id="GO:0005506">
    <property type="term" value="F:iron ion binding"/>
    <property type="evidence" value="ECO:0007669"/>
    <property type="project" value="InterPro"/>
</dbReference>
<dbReference type="InterPro" id="IPR050476">
    <property type="entry name" value="Insect_CytP450_Detox"/>
</dbReference>
<evidence type="ECO:0000256" key="10">
    <source>
        <dbReference type="ARBA" id="ARBA00023004"/>
    </source>
</evidence>
<evidence type="ECO:0000256" key="9">
    <source>
        <dbReference type="ARBA" id="ARBA00023002"/>
    </source>
</evidence>
<keyword evidence="5 13" id="KW-0349">Heme</keyword>
<comment type="similarity">
    <text evidence="4 14">Belongs to the cytochrome P450 family.</text>
</comment>
<dbReference type="GO" id="GO:0005789">
    <property type="term" value="C:endoplasmic reticulum membrane"/>
    <property type="evidence" value="ECO:0007669"/>
    <property type="project" value="UniProtKB-SubCell"/>
</dbReference>
<keyword evidence="8" id="KW-0492">Microsome</keyword>
<evidence type="ECO:0000256" key="1">
    <source>
        <dbReference type="ARBA" id="ARBA00001971"/>
    </source>
</evidence>
<dbReference type="InterPro" id="IPR001128">
    <property type="entry name" value="Cyt_P450"/>
</dbReference>
<evidence type="ECO:0000256" key="8">
    <source>
        <dbReference type="ARBA" id="ARBA00022848"/>
    </source>
</evidence>
<dbReference type="InterPro" id="IPR017972">
    <property type="entry name" value="Cyt_P450_CS"/>
</dbReference>
<dbReference type="InterPro" id="IPR002401">
    <property type="entry name" value="Cyt_P450_E_grp-I"/>
</dbReference>
<evidence type="ECO:0008006" key="17">
    <source>
        <dbReference type="Google" id="ProtNLM"/>
    </source>
</evidence>
<evidence type="ECO:0000256" key="7">
    <source>
        <dbReference type="ARBA" id="ARBA00022824"/>
    </source>
</evidence>